<dbReference type="AlphaFoldDB" id="A0A1B7TJ51"/>
<name>A0A1B7TJ51_9ASCO</name>
<dbReference type="Proteomes" id="UP000092321">
    <property type="component" value="Unassembled WGS sequence"/>
</dbReference>
<evidence type="ECO:0000313" key="2">
    <source>
        <dbReference type="Proteomes" id="UP000092321"/>
    </source>
</evidence>
<gene>
    <name evidence="1" type="ORF">HANVADRAFT_46976</name>
</gene>
<organism evidence="1 2">
    <name type="scientific">Hanseniaspora valbyensis NRRL Y-1626</name>
    <dbReference type="NCBI Taxonomy" id="766949"/>
    <lineage>
        <taxon>Eukaryota</taxon>
        <taxon>Fungi</taxon>
        <taxon>Dikarya</taxon>
        <taxon>Ascomycota</taxon>
        <taxon>Saccharomycotina</taxon>
        <taxon>Saccharomycetes</taxon>
        <taxon>Saccharomycodales</taxon>
        <taxon>Saccharomycodaceae</taxon>
        <taxon>Hanseniaspora</taxon>
    </lineage>
</organism>
<keyword evidence="2" id="KW-1185">Reference proteome</keyword>
<evidence type="ECO:0008006" key="3">
    <source>
        <dbReference type="Google" id="ProtNLM"/>
    </source>
</evidence>
<comment type="caution">
    <text evidence="1">The sequence shown here is derived from an EMBL/GenBank/DDBJ whole genome shotgun (WGS) entry which is preliminary data.</text>
</comment>
<dbReference type="EMBL" id="LXPE01000002">
    <property type="protein sequence ID" value="OBA28780.1"/>
    <property type="molecule type" value="Genomic_DNA"/>
</dbReference>
<protein>
    <recommendedName>
        <fullName evidence="3">Striatin N-terminal domain-containing protein</fullName>
    </recommendedName>
</protein>
<reference evidence="2" key="1">
    <citation type="journal article" date="2016" name="Proc. Natl. Acad. Sci. U.S.A.">
        <title>Comparative genomics of biotechnologically important yeasts.</title>
        <authorList>
            <person name="Riley R."/>
            <person name="Haridas S."/>
            <person name="Wolfe K.H."/>
            <person name="Lopes M.R."/>
            <person name="Hittinger C.T."/>
            <person name="Goeker M."/>
            <person name="Salamov A.A."/>
            <person name="Wisecaver J.H."/>
            <person name="Long T.M."/>
            <person name="Calvey C.H."/>
            <person name="Aerts A.L."/>
            <person name="Barry K.W."/>
            <person name="Choi C."/>
            <person name="Clum A."/>
            <person name="Coughlan A.Y."/>
            <person name="Deshpande S."/>
            <person name="Douglass A.P."/>
            <person name="Hanson S.J."/>
            <person name="Klenk H.-P."/>
            <person name="LaButti K.M."/>
            <person name="Lapidus A."/>
            <person name="Lindquist E.A."/>
            <person name="Lipzen A.M."/>
            <person name="Meier-Kolthoff J.P."/>
            <person name="Ohm R.A."/>
            <person name="Otillar R.P."/>
            <person name="Pangilinan J.L."/>
            <person name="Peng Y."/>
            <person name="Rokas A."/>
            <person name="Rosa C.A."/>
            <person name="Scheuner C."/>
            <person name="Sibirny A.A."/>
            <person name="Slot J.C."/>
            <person name="Stielow J.B."/>
            <person name="Sun H."/>
            <person name="Kurtzman C.P."/>
            <person name="Blackwell M."/>
            <person name="Grigoriev I.V."/>
            <person name="Jeffries T.W."/>
        </authorList>
    </citation>
    <scope>NUCLEOTIDE SEQUENCE [LARGE SCALE GENOMIC DNA]</scope>
    <source>
        <strain evidence="2">NRRL Y-1626</strain>
    </source>
</reference>
<proteinExistence type="predicted"/>
<dbReference type="OrthoDB" id="3971016at2759"/>
<accession>A0A1B7TJ51</accession>
<evidence type="ECO:0000313" key="1">
    <source>
        <dbReference type="EMBL" id="OBA28780.1"/>
    </source>
</evidence>
<sequence length="438" mass="50959">MDTQNLNLITVIKYLQEQYTLNERNRINYELLLKNKQLQKNKLEANKALNHSLANLNLNKELENSQQVHEVINNSKQKLSSVLKDIKILLNDSDSVKDVVYNRLDQKDYADEDNVFDGYKEKLDLIVTRRFNSNINNLSKVIPYNNDKILLVDFENGMLEARSLCDGTFKILKQEVNELLKDTNQCWYLNNKDVLLINKRNTDSIININDGNAINLNKKDLFYKFDYCCDFKYDKLIFIDGCNSELIKIVDVATSKNMEVDLSKLSVYNSNQKVLDLKFGITETSILVLTQKSLLIIDYHSNTVLTELKLDTNENKIVEGILTVNTNFNNLLLTFIEENNTVKNYVYSLEMFQIANELTHSFNFLNGDIKQLLAIDNIIYYLFDEQIQVRTKEGALKNRYLINSENILNSIVVNENKLYHISQKTKNNKVMIHLLECE</sequence>